<dbReference type="SUPFAM" id="SSF55785">
    <property type="entry name" value="PYP-like sensor domain (PAS domain)"/>
    <property type="match status" value="1"/>
</dbReference>
<feature type="domain" description="Histidine kinase" evidence="9">
    <location>
        <begin position="368"/>
        <end position="587"/>
    </location>
</feature>
<keyword evidence="7" id="KW-0175">Coiled coil</keyword>
<evidence type="ECO:0000256" key="7">
    <source>
        <dbReference type="SAM" id="Coils"/>
    </source>
</evidence>
<dbReference type="Pfam" id="PF00512">
    <property type="entry name" value="HisKA"/>
    <property type="match status" value="1"/>
</dbReference>
<dbReference type="InterPro" id="IPR035965">
    <property type="entry name" value="PAS-like_dom_sf"/>
</dbReference>
<reference evidence="10 11" key="1">
    <citation type="submission" date="2021-02" db="EMBL/GenBank/DDBJ databases">
        <title>Lysobacter arenosi sp. nov., isolated from soil of gangwondo yeongwol, south Korea.</title>
        <authorList>
            <person name="Kim K.R."/>
            <person name="Kim K.H."/>
            <person name="Jeon C.O."/>
        </authorList>
    </citation>
    <scope>NUCLEOTIDE SEQUENCE [LARGE SCALE GENOMIC DNA]</scope>
    <source>
        <strain evidence="10 11">R7</strain>
    </source>
</reference>
<evidence type="ECO:0000256" key="1">
    <source>
        <dbReference type="ARBA" id="ARBA00000085"/>
    </source>
</evidence>
<keyword evidence="8" id="KW-1133">Transmembrane helix</keyword>
<dbReference type="PANTHER" id="PTHR42878">
    <property type="entry name" value="TWO-COMPONENT HISTIDINE KINASE"/>
    <property type="match status" value="1"/>
</dbReference>
<evidence type="ECO:0000256" key="5">
    <source>
        <dbReference type="ARBA" id="ARBA00022777"/>
    </source>
</evidence>
<comment type="catalytic activity">
    <reaction evidence="1">
        <text>ATP + protein L-histidine = ADP + protein N-phospho-L-histidine.</text>
        <dbReference type="EC" id="2.7.13.3"/>
    </reaction>
</comment>
<dbReference type="NCBIfam" id="TIGR00229">
    <property type="entry name" value="sensory_box"/>
    <property type="match status" value="1"/>
</dbReference>
<dbReference type="SUPFAM" id="SSF55874">
    <property type="entry name" value="ATPase domain of HSP90 chaperone/DNA topoisomerase II/histidine kinase"/>
    <property type="match status" value="1"/>
</dbReference>
<dbReference type="CDD" id="cd00082">
    <property type="entry name" value="HisKA"/>
    <property type="match status" value="1"/>
</dbReference>
<dbReference type="InterPro" id="IPR036097">
    <property type="entry name" value="HisK_dim/P_sf"/>
</dbReference>
<organism evidence="10 11">
    <name type="scientific">Lysobacter arenosi</name>
    <dbReference type="NCBI Taxonomy" id="2795387"/>
    <lineage>
        <taxon>Bacteria</taxon>
        <taxon>Pseudomonadati</taxon>
        <taxon>Pseudomonadota</taxon>
        <taxon>Gammaproteobacteria</taxon>
        <taxon>Lysobacterales</taxon>
        <taxon>Lysobacteraceae</taxon>
        <taxon>Lysobacter</taxon>
    </lineage>
</organism>
<feature type="transmembrane region" description="Helical" evidence="8">
    <location>
        <begin position="180"/>
        <end position="204"/>
    </location>
</feature>
<keyword evidence="11" id="KW-1185">Reference proteome</keyword>
<keyword evidence="4" id="KW-0808">Transferase</keyword>
<dbReference type="InterPro" id="IPR004358">
    <property type="entry name" value="Sig_transdc_His_kin-like_C"/>
</dbReference>
<dbReference type="EC" id="2.7.13.3" evidence="2"/>
<dbReference type="InterPro" id="IPR000014">
    <property type="entry name" value="PAS"/>
</dbReference>
<dbReference type="Pfam" id="PF02518">
    <property type="entry name" value="HATPase_c"/>
    <property type="match status" value="1"/>
</dbReference>
<evidence type="ECO:0000313" key="11">
    <source>
        <dbReference type="Proteomes" id="UP000663400"/>
    </source>
</evidence>
<dbReference type="SMART" id="SM00387">
    <property type="entry name" value="HATPase_c"/>
    <property type="match status" value="1"/>
</dbReference>
<dbReference type="SUPFAM" id="SSF47384">
    <property type="entry name" value="Homodimeric domain of signal transducing histidine kinase"/>
    <property type="match status" value="1"/>
</dbReference>
<dbReference type="SMART" id="SM00388">
    <property type="entry name" value="HisKA"/>
    <property type="match status" value="1"/>
</dbReference>
<dbReference type="InterPro" id="IPR007891">
    <property type="entry name" value="CHASE3"/>
</dbReference>
<sequence length="598" mass="66245">MDVSDTRESLGRWRVPAIAAGILVIVVVPFLFLQNLSRDNLEAADAVAHTHEVESAVTGLALNVREVESASMVVVLGADLPLTRQRIVQGRARIPEQLRTLTALTADNPRQQLLIGRLGELIERRLEVVDQLLKTGAADAGPVITPLVTRFPIRNVIRELLANEQVLLDKRIRDAERQRAWARWLGWGSMLVQLLLLVLVTWLLGRQVAKRITAERQSRQASARALAVLQTVREPIALIDADQRVVMHNTAFEQLYGKTGDGQKLTTNAAWTDVILQQRLGDVLSRGRELWDFEQAQTTADGIERTVLINASRMSLPDRDDEVALLTVSDVSAQKATQRRINELNRQLEGKVDQVSEVNRELEAFSYSVSHDLRAPLRHVSGFSDKLARHLGEDADEKSLHYLGIIGNSAKRMSQLIDDLLVYSRLGRSALRLQPVDMQSTVAETRAMLDANLAADGSPQQVAWKIEPLPIVVADENMMRQVWLNLLGNAVKYSSNRERSQVEVSHRRLDDGGHEFCVRDNGAGFDMAYAGKLFGVFQRLHKSSDFPGTGIGLASVKRVLARHGGSISAESEPDQGAIFRFTLPASLDALPSTTGPMQ</sequence>
<dbReference type="InterPro" id="IPR050351">
    <property type="entry name" value="BphY/WalK/GraS-like"/>
</dbReference>
<protein>
    <recommendedName>
        <fullName evidence="2">histidine kinase</fullName>
        <ecNumber evidence="2">2.7.13.3</ecNumber>
    </recommendedName>
</protein>
<feature type="transmembrane region" description="Helical" evidence="8">
    <location>
        <begin position="13"/>
        <end position="33"/>
    </location>
</feature>
<dbReference type="InterPro" id="IPR005467">
    <property type="entry name" value="His_kinase_dom"/>
</dbReference>
<dbReference type="InterPro" id="IPR003661">
    <property type="entry name" value="HisK_dim/P_dom"/>
</dbReference>
<evidence type="ECO:0000256" key="2">
    <source>
        <dbReference type="ARBA" id="ARBA00012438"/>
    </source>
</evidence>
<evidence type="ECO:0000259" key="9">
    <source>
        <dbReference type="PROSITE" id="PS50109"/>
    </source>
</evidence>
<accession>A0ABX7R6G0</accession>
<dbReference type="Pfam" id="PF05227">
    <property type="entry name" value="CHASE3"/>
    <property type="match status" value="1"/>
</dbReference>
<dbReference type="Gene3D" id="1.10.287.130">
    <property type="match status" value="1"/>
</dbReference>
<dbReference type="Gene3D" id="3.30.450.20">
    <property type="entry name" value="PAS domain"/>
    <property type="match status" value="1"/>
</dbReference>
<keyword evidence="3" id="KW-0597">Phosphoprotein</keyword>
<evidence type="ECO:0000256" key="3">
    <source>
        <dbReference type="ARBA" id="ARBA00022553"/>
    </source>
</evidence>
<dbReference type="RefSeq" id="WP_200606803.1">
    <property type="nucleotide sequence ID" value="NZ_CP071517.1"/>
</dbReference>
<dbReference type="InterPro" id="IPR003594">
    <property type="entry name" value="HATPase_dom"/>
</dbReference>
<feature type="coiled-coil region" evidence="7">
    <location>
        <begin position="334"/>
        <end position="361"/>
    </location>
</feature>
<keyword evidence="6 8" id="KW-0472">Membrane</keyword>
<dbReference type="EMBL" id="CP071517">
    <property type="protein sequence ID" value="QSX73575.1"/>
    <property type="molecule type" value="Genomic_DNA"/>
</dbReference>
<dbReference type="PRINTS" id="PR00344">
    <property type="entry name" value="BCTRLSENSOR"/>
</dbReference>
<dbReference type="Proteomes" id="UP000663400">
    <property type="component" value="Chromosome"/>
</dbReference>
<evidence type="ECO:0000256" key="8">
    <source>
        <dbReference type="SAM" id="Phobius"/>
    </source>
</evidence>
<dbReference type="PROSITE" id="PS50109">
    <property type="entry name" value="HIS_KIN"/>
    <property type="match status" value="1"/>
</dbReference>
<dbReference type="PANTHER" id="PTHR42878:SF15">
    <property type="entry name" value="BACTERIOPHYTOCHROME"/>
    <property type="match status" value="1"/>
</dbReference>
<keyword evidence="5" id="KW-0418">Kinase</keyword>
<gene>
    <name evidence="10" type="ORF">HIV01_009960</name>
</gene>
<dbReference type="Gene3D" id="3.30.565.10">
    <property type="entry name" value="Histidine kinase-like ATPase, C-terminal domain"/>
    <property type="match status" value="1"/>
</dbReference>
<evidence type="ECO:0000256" key="4">
    <source>
        <dbReference type="ARBA" id="ARBA00022679"/>
    </source>
</evidence>
<dbReference type="InterPro" id="IPR036890">
    <property type="entry name" value="HATPase_C_sf"/>
</dbReference>
<evidence type="ECO:0000313" key="10">
    <source>
        <dbReference type="EMBL" id="QSX73575.1"/>
    </source>
</evidence>
<name>A0ABX7R6G0_9GAMM</name>
<keyword evidence="8" id="KW-0812">Transmembrane</keyword>
<evidence type="ECO:0000256" key="6">
    <source>
        <dbReference type="ARBA" id="ARBA00023136"/>
    </source>
</evidence>
<proteinExistence type="predicted"/>
<dbReference type="Pfam" id="PF13188">
    <property type="entry name" value="PAS_8"/>
    <property type="match status" value="1"/>
</dbReference>